<dbReference type="EMBL" id="MDTU01000001">
    <property type="protein sequence ID" value="ODN42846.1"/>
    <property type="molecule type" value="Genomic_DNA"/>
</dbReference>
<organism evidence="2 3">
    <name type="scientific">Piscirickettsia litoralis</name>
    <dbReference type="NCBI Taxonomy" id="1891921"/>
    <lineage>
        <taxon>Bacteria</taxon>
        <taxon>Pseudomonadati</taxon>
        <taxon>Pseudomonadota</taxon>
        <taxon>Gammaproteobacteria</taxon>
        <taxon>Thiotrichales</taxon>
        <taxon>Piscirickettsiaceae</taxon>
        <taxon>Piscirickettsia</taxon>
    </lineage>
</organism>
<gene>
    <name evidence="2" type="ORF">BGC07_07820</name>
</gene>
<dbReference type="RefSeq" id="WP_069312643.1">
    <property type="nucleotide sequence ID" value="NZ_MDTU01000001.1"/>
</dbReference>
<feature type="domain" description="DUF2007" evidence="1">
    <location>
        <begin position="1"/>
        <end position="63"/>
    </location>
</feature>
<evidence type="ECO:0000313" key="2">
    <source>
        <dbReference type="EMBL" id="ODN42846.1"/>
    </source>
</evidence>
<reference evidence="2 3" key="1">
    <citation type="submission" date="2016-08" db="EMBL/GenBank/DDBJ databases">
        <title>Draft genome sequence of Candidatus Piscirickettsia litoralis, from seawater.</title>
        <authorList>
            <person name="Wan X."/>
            <person name="Lee A.J."/>
            <person name="Hou S."/>
            <person name="Donachie S.P."/>
        </authorList>
    </citation>
    <scope>NUCLEOTIDE SEQUENCE [LARGE SCALE GENOMIC DNA]</scope>
    <source>
        <strain evidence="2 3">Y2</strain>
    </source>
</reference>
<dbReference type="Pfam" id="PF09413">
    <property type="entry name" value="DUF2007"/>
    <property type="match status" value="1"/>
</dbReference>
<protein>
    <recommendedName>
        <fullName evidence="1">DUF2007 domain-containing protein</fullName>
    </recommendedName>
</protein>
<evidence type="ECO:0000313" key="3">
    <source>
        <dbReference type="Proteomes" id="UP000094329"/>
    </source>
</evidence>
<sequence>MEKIYSCFDIITINLYKSLLESENIPCIIRNEFPPAAGEVPAAQAYPELWLINSEDKIQAKKLSININTLKPRIITKAGNVQIAKR</sequence>
<dbReference type="InterPro" id="IPR018551">
    <property type="entry name" value="DUF2007"/>
</dbReference>
<proteinExistence type="predicted"/>
<evidence type="ECO:0000259" key="1">
    <source>
        <dbReference type="Pfam" id="PF09413"/>
    </source>
</evidence>
<name>A0ABX3A5A0_9GAMM</name>
<dbReference type="Proteomes" id="UP000094329">
    <property type="component" value="Unassembled WGS sequence"/>
</dbReference>
<accession>A0ABX3A5A0</accession>
<keyword evidence="3" id="KW-1185">Reference proteome</keyword>
<comment type="caution">
    <text evidence="2">The sequence shown here is derived from an EMBL/GenBank/DDBJ whole genome shotgun (WGS) entry which is preliminary data.</text>
</comment>